<evidence type="ECO:0000256" key="1">
    <source>
        <dbReference type="SAM" id="Phobius"/>
    </source>
</evidence>
<keyword evidence="1" id="KW-1133">Transmembrane helix</keyword>
<accession>A0AA37TG43</accession>
<keyword evidence="3" id="KW-1185">Reference proteome</keyword>
<evidence type="ECO:0000313" key="3">
    <source>
        <dbReference type="Proteomes" id="UP001157440"/>
    </source>
</evidence>
<comment type="caution">
    <text evidence="2">The sequence shown here is derived from an EMBL/GenBank/DDBJ whole genome shotgun (WGS) entry which is preliminary data.</text>
</comment>
<protein>
    <submittedName>
        <fullName evidence="2">Uncharacterized protein</fullName>
    </submittedName>
</protein>
<reference evidence="3" key="1">
    <citation type="journal article" date="2019" name="Int. J. Syst. Evol. Microbiol.">
        <title>The Global Catalogue of Microorganisms (GCM) 10K type strain sequencing project: providing services to taxonomists for standard genome sequencing and annotation.</title>
        <authorList>
            <consortium name="The Broad Institute Genomics Platform"/>
            <consortium name="The Broad Institute Genome Sequencing Center for Infectious Disease"/>
            <person name="Wu L."/>
            <person name="Ma J."/>
        </authorList>
    </citation>
    <scope>NUCLEOTIDE SEQUENCE [LARGE SCALE GENOMIC DNA]</scope>
    <source>
        <strain evidence="3">NBRC 103632</strain>
    </source>
</reference>
<dbReference type="Proteomes" id="UP001157440">
    <property type="component" value="Unassembled WGS sequence"/>
</dbReference>
<keyword evidence="1" id="KW-0472">Membrane</keyword>
<gene>
    <name evidence="2" type="ORF">GCM10007890_01140</name>
</gene>
<proteinExistence type="predicted"/>
<feature type="transmembrane region" description="Helical" evidence="1">
    <location>
        <begin position="20"/>
        <end position="40"/>
    </location>
</feature>
<name>A0AA37TG43_9HYPH</name>
<sequence>MHDDNPLWYDYAEPDEPPGKLLLALAGLFSVTASAVTAPARFRRVVQELWCGRVRARMSQRRTSEWRS</sequence>
<dbReference type="AlphaFoldDB" id="A0AA37TG43"/>
<dbReference type="EMBL" id="BSPL01000003">
    <property type="protein sequence ID" value="GLS68103.1"/>
    <property type="molecule type" value="Genomic_DNA"/>
</dbReference>
<keyword evidence="1" id="KW-0812">Transmembrane</keyword>
<evidence type="ECO:0000313" key="2">
    <source>
        <dbReference type="EMBL" id="GLS68103.1"/>
    </source>
</evidence>
<dbReference type="RefSeq" id="WP_238200091.1">
    <property type="nucleotide sequence ID" value="NZ_BPQZ01000060.1"/>
</dbReference>
<organism evidence="2 3">
    <name type="scientific">Methylobacterium tardum</name>
    <dbReference type="NCBI Taxonomy" id="374432"/>
    <lineage>
        <taxon>Bacteria</taxon>
        <taxon>Pseudomonadati</taxon>
        <taxon>Pseudomonadota</taxon>
        <taxon>Alphaproteobacteria</taxon>
        <taxon>Hyphomicrobiales</taxon>
        <taxon>Methylobacteriaceae</taxon>
        <taxon>Methylobacterium</taxon>
    </lineage>
</organism>